<dbReference type="InterPro" id="IPR001357">
    <property type="entry name" value="BRCT_dom"/>
</dbReference>
<evidence type="ECO:0000256" key="3">
    <source>
        <dbReference type="ARBA" id="ARBA00022705"/>
    </source>
</evidence>
<dbReference type="InterPro" id="IPR013520">
    <property type="entry name" value="Ribonucl_H"/>
</dbReference>
<keyword evidence="1 9" id="KW-0808">Transferase</keyword>
<dbReference type="GO" id="GO:0005829">
    <property type="term" value="C:cytosol"/>
    <property type="evidence" value="ECO:0007669"/>
    <property type="project" value="TreeGrafter"/>
</dbReference>
<keyword evidence="2 9" id="KW-0548">Nucleotidyltransferase</keyword>
<evidence type="ECO:0000259" key="8">
    <source>
        <dbReference type="PROSITE" id="PS50172"/>
    </source>
</evidence>
<keyword evidence="4" id="KW-0540">Nuclease</keyword>
<dbReference type="InterPro" id="IPR012337">
    <property type="entry name" value="RNaseH-like_sf"/>
</dbReference>
<dbReference type="AlphaFoldDB" id="A0A7Z9ATN0"/>
<protein>
    <recommendedName>
        <fullName evidence="7">DNA polymerase III polC-type</fullName>
    </recommendedName>
</protein>
<evidence type="ECO:0000313" key="10">
    <source>
        <dbReference type="Proteomes" id="UP000352698"/>
    </source>
</evidence>
<keyword evidence="5" id="KW-0378">Hydrolase</keyword>
<dbReference type="RefSeq" id="WP_010738260.1">
    <property type="nucleotide sequence ID" value="NZ_CABEEP010000001.1"/>
</dbReference>
<dbReference type="Gene3D" id="3.40.50.10190">
    <property type="entry name" value="BRCT domain"/>
    <property type="match status" value="1"/>
</dbReference>
<comment type="caution">
    <text evidence="9">The sequence shown here is derived from an EMBL/GenBank/DDBJ whole genome shotgun (WGS) entry which is preliminary data.</text>
</comment>
<evidence type="ECO:0000256" key="6">
    <source>
        <dbReference type="ARBA" id="ARBA00022932"/>
    </source>
</evidence>
<dbReference type="GO" id="GO:0003676">
    <property type="term" value="F:nucleic acid binding"/>
    <property type="evidence" value="ECO:0007669"/>
    <property type="project" value="InterPro"/>
</dbReference>
<name>A0A7Z9ATN0_ENTHR</name>
<dbReference type="GO" id="GO:0008408">
    <property type="term" value="F:3'-5' exonuclease activity"/>
    <property type="evidence" value="ECO:0007669"/>
    <property type="project" value="TreeGrafter"/>
</dbReference>
<dbReference type="Pfam" id="PF00533">
    <property type="entry name" value="BRCT"/>
    <property type="match status" value="1"/>
</dbReference>
<evidence type="ECO:0000256" key="7">
    <source>
        <dbReference type="ARBA" id="ARBA00070925"/>
    </source>
</evidence>
<evidence type="ECO:0000256" key="1">
    <source>
        <dbReference type="ARBA" id="ARBA00022679"/>
    </source>
</evidence>
<dbReference type="InterPro" id="IPR036397">
    <property type="entry name" value="RNaseH_sf"/>
</dbReference>
<organism evidence="9 10">
    <name type="scientific">Enterococcus hirae</name>
    <dbReference type="NCBI Taxonomy" id="1354"/>
    <lineage>
        <taxon>Bacteria</taxon>
        <taxon>Bacillati</taxon>
        <taxon>Bacillota</taxon>
        <taxon>Bacilli</taxon>
        <taxon>Lactobacillales</taxon>
        <taxon>Enterococcaceae</taxon>
        <taxon>Enterococcus</taxon>
    </lineage>
</organism>
<dbReference type="Pfam" id="PF00929">
    <property type="entry name" value="RNase_T"/>
    <property type="match status" value="1"/>
</dbReference>
<dbReference type="GO" id="GO:0045004">
    <property type="term" value="P:DNA replication proofreading"/>
    <property type="evidence" value="ECO:0007669"/>
    <property type="project" value="TreeGrafter"/>
</dbReference>
<dbReference type="CDD" id="cd17748">
    <property type="entry name" value="BRCT_DNA_ligase_like"/>
    <property type="match status" value="1"/>
</dbReference>
<evidence type="ECO:0000313" key="9">
    <source>
        <dbReference type="EMBL" id="VTQ61169.1"/>
    </source>
</evidence>
<dbReference type="SMART" id="SM00479">
    <property type="entry name" value="EXOIII"/>
    <property type="match status" value="1"/>
</dbReference>
<dbReference type="PROSITE" id="PS50172">
    <property type="entry name" value="BRCT"/>
    <property type="match status" value="1"/>
</dbReference>
<dbReference type="Gene3D" id="3.30.420.10">
    <property type="entry name" value="Ribonuclease H-like superfamily/Ribonuclease H"/>
    <property type="match status" value="1"/>
</dbReference>
<dbReference type="InterPro" id="IPR036420">
    <property type="entry name" value="BRCT_dom_sf"/>
</dbReference>
<dbReference type="CDD" id="cd06127">
    <property type="entry name" value="DEDDh"/>
    <property type="match status" value="1"/>
</dbReference>
<dbReference type="SMART" id="SM00292">
    <property type="entry name" value="BRCT"/>
    <property type="match status" value="1"/>
</dbReference>
<feature type="domain" description="BRCT" evidence="8">
    <location>
        <begin position="228"/>
        <end position="322"/>
    </location>
</feature>
<sequence length="322" mass="36910">MKPFEQTIKKILNDTTIQNFLDKTNLKETEQYRLIAHVIHLYSNTNYDNKKSLASLPSDYVLIDIETTGFGREDKVIQIAAVKVINDKIFDTFDSYVSIGDSTLPTQITYLTNINEKILANAPTFTEVSDKLLDFIEDFPIVGHNVKTFDLPFLARNGLDLKDRLAVDTVNLARTTPLNVKNYRLETLTDFYKIETQAHNALNDVLATYEIYNNLKNRDFNKRERQERKPQVLANKKIAYTGQFSNFSRTSLERIITSHGGTITKTVTKNTDYLIVGQQIAKNLKDGIHSSKEIKCLAYIENGISIKMLNEEQFLQLLKKEI</sequence>
<dbReference type="FunFam" id="3.30.420.10:FF:000045">
    <property type="entry name" value="3'-5' exonuclease DinG"/>
    <property type="match status" value="1"/>
</dbReference>
<keyword evidence="3" id="KW-0235">DNA replication</keyword>
<accession>A0A7Z9ATN0</accession>
<keyword evidence="6" id="KW-0239">DNA-directed DNA polymerase</keyword>
<evidence type="ECO:0000256" key="2">
    <source>
        <dbReference type="ARBA" id="ARBA00022695"/>
    </source>
</evidence>
<keyword evidence="5" id="KW-0269">Exonuclease</keyword>
<dbReference type="GO" id="GO:0003887">
    <property type="term" value="F:DNA-directed DNA polymerase activity"/>
    <property type="evidence" value="ECO:0007669"/>
    <property type="project" value="UniProtKB-KW"/>
</dbReference>
<dbReference type="PANTHER" id="PTHR30231">
    <property type="entry name" value="DNA POLYMERASE III SUBUNIT EPSILON"/>
    <property type="match status" value="1"/>
</dbReference>
<dbReference type="SUPFAM" id="SSF53098">
    <property type="entry name" value="Ribonuclease H-like"/>
    <property type="match status" value="1"/>
</dbReference>
<evidence type="ECO:0000256" key="5">
    <source>
        <dbReference type="ARBA" id="ARBA00022839"/>
    </source>
</evidence>
<dbReference type="EMBL" id="CABEEP010000001">
    <property type="protein sequence ID" value="VTQ61169.1"/>
    <property type="molecule type" value="Genomic_DNA"/>
</dbReference>
<dbReference type="Proteomes" id="UP000352698">
    <property type="component" value="Unassembled WGS sequence"/>
</dbReference>
<dbReference type="PANTHER" id="PTHR30231:SF41">
    <property type="entry name" value="DNA POLYMERASE III SUBUNIT EPSILON"/>
    <property type="match status" value="1"/>
</dbReference>
<evidence type="ECO:0000256" key="4">
    <source>
        <dbReference type="ARBA" id="ARBA00022722"/>
    </source>
</evidence>
<proteinExistence type="predicted"/>
<gene>
    <name evidence="9" type="primary">polC_2</name>
    <name evidence="9" type="ORF">NCTC12204_00754</name>
</gene>
<reference evidence="9 10" key="1">
    <citation type="submission" date="2019-05" db="EMBL/GenBank/DDBJ databases">
        <authorList>
            <consortium name="Pathogen Informatics"/>
        </authorList>
    </citation>
    <scope>NUCLEOTIDE SEQUENCE [LARGE SCALE GENOMIC DNA]</scope>
    <source>
        <strain evidence="9 10">NCTC12204</strain>
    </source>
</reference>